<evidence type="ECO:0000256" key="9">
    <source>
        <dbReference type="ARBA" id="ARBA00037847"/>
    </source>
</evidence>
<dbReference type="SUPFAM" id="SSF46565">
    <property type="entry name" value="Chaperone J-domain"/>
    <property type="match status" value="1"/>
</dbReference>
<proteinExistence type="predicted"/>
<feature type="chain" id="PRO_5006668106" evidence="11">
    <location>
        <begin position="19"/>
        <end position="410"/>
    </location>
</feature>
<keyword evidence="6 10" id="KW-0472">Membrane</keyword>
<keyword evidence="5 10" id="KW-1133">Transmembrane helix</keyword>
<dbReference type="PROSITE" id="PS50076">
    <property type="entry name" value="DNAJ_2"/>
    <property type="match status" value="1"/>
</dbReference>
<evidence type="ECO:0000256" key="7">
    <source>
        <dbReference type="ARBA" id="ARBA00023186"/>
    </source>
</evidence>
<organism evidence="15 16">
    <name type="scientific">Oryctes borbonicus</name>
    <dbReference type="NCBI Taxonomy" id="1629725"/>
    <lineage>
        <taxon>Eukaryota</taxon>
        <taxon>Metazoa</taxon>
        <taxon>Ecdysozoa</taxon>
        <taxon>Arthropoda</taxon>
        <taxon>Hexapoda</taxon>
        <taxon>Insecta</taxon>
        <taxon>Pterygota</taxon>
        <taxon>Neoptera</taxon>
        <taxon>Endopterygota</taxon>
        <taxon>Coleoptera</taxon>
        <taxon>Polyphaga</taxon>
        <taxon>Scarabaeiformia</taxon>
        <taxon>Scarabaeidae</taxon>
        <taxon>Dynastinae</taxon>
        <taxon>Oryctes</taxon>
    </lineage>
</organism>
<dbReference type="Pfam" id="PF00226">
    <property type="entry name" value="DnaJ"/>
    <property type="match status" value="1"/>
</dbReference>
<sequence>MSFLNLVILLCFINYCLCWDSDQLEVFDVVEEVKVNFYEALNVSQDDSSAVIRSAFRRQSLLLHPDKNPDVDTSEQFRNLVAIYEVLKDPIKRKYYDEVLVNGLPNWRSAVYYYRHVRKMGLLEMTIILFCIITIGQYIVSWAAFLERKYTLEQIRGRKQKKIVATIELEKPSFKNTLPFQIPMFIYKAITSMPMVLYYFKEKTLEKIEAAAQKEEVEEEVITEPKPVRRRKPAFVLPEGPTFEATPVIPVIESEQQNSVPLSGGLWTDDDLEQLIVLVKKIPGGTPGRWDLIAEALRRTVPEVTYMANKMKSNGYKLPSQVEEVIEQPRVKQKTKGGKLGGELPQSSVWTQSQQKALEDALLKYPKGSLERWERIAECVLNKTKEECMLRYKSLVEAVKNKKENTQDMS</sequence>
<evidence type="ECO:0000256" key="11">
    <source>
        <dbReference type="SAM" id="SignalP"/>
    </source>
</evidence>
<accession>A0A0T6ASN3</accession>
<dbReference type="InterPro" id="IPR009057">
    <property type="entry name" value="Homeodomain-like_sf"/>
</dbReference>
<feature type="domain" description="Myb-like" evidence="13">
    <location>
        <begin position="350"/>
        <end position="396"/>
    </location>
</feature>
<feature type="transmembrane region" description="Helical" evidence="10">
    <location>
        <begin position="125"/>
        <end position="146"/>
    </location>
</feature>
<feature type="domain" description="J" evidence="12">
    <location>
        <begin position="36"/>
        <end position="100"/>
    </location>
</feature>
<dbReference type="Proteomes" id="UP000051574">
    <property type="component" value="Unassembled WGS sequence"/>
</dbReference>
<dbReference type="PANTHER" id="PTHR44653:SF2">
    <property type="entry name" value="DNAJ HOMOLOG SUBFAMILY C MEMBER 1"/>
    <property type="match status" value="1"/>
</dbReference>
<feature type="domain" description="SANT" evidence="14">
    <location>
        <begin position="345"/>
        <end position="400"/>
    </location>
</feature>
<keyword evidence="16" id="KW-1185">Reference proteome</keyword>
<dbReference type="GO" id="GO:0005634">
    <property type="term" value="C:nucleus"/>
    <property type="evidence" value="ECO:0007669"/>
    <property type="project" value="UniProtKB-SubCell"/>
</dbReference>
<keyword evidence="7" id="KW-0143">Chaperone</keyword>
<evidence type="ECO:0000259" key="12">
    <source>
        <dbReference type="PROSITE" id="PS50076"/>
    </source>
</evidence>
<dbReference type="AlphaFoldDB" id="A0A0T6ASN3"/>
<evidence type="ECO:0000256" key="3">
    <source>
        <dbReference type="ARBA" id="ARBA00022729"/>
    </source>
</evidence>
<evidence type="ECO:0000256" key="1">
    <source>
        <dbReference type="ARBA" id="ARBA00004123"/>
    </source>
</evidence>
<feature type="signal peptide" evidence="11">
    <location>
        <begin position="1"/>
        <end position="18"/>
    </location>
</feature>
<dbReference type="Pfam" id="PF23082">
    <property type="entry name" value="Myb_DNA-binding_2"/>
    <property type="match status" value="2"/>
</dbReference>
<dbReference type="InterPro" id="IPR001005">
    <property type="entry name" value="SANT/Myb"/>
</dbReference>
<dbReference type="PROSITE" id="PS50090">
    <property type="entry name" value="MYB_LIKE"/>
    <property type="match status" value="1"/>
</dbReference>
<gene>
    <name evidence="15" type="ORF">AMK59_7792</name>
</gene>
<protein>
    <submittedName>
        <fullName evidence="15">Chaperone</fullName>
    </submittedName>
</protein>
<keyword evidence="8" id="KW-0539">Nucleus</keyword>
<dbReference type="PANTHER" id="PTHR44653">
    <property type="entry name" value="DNAJ HOMOLOG SUBFAMILY C MEMBER 1"/>
    <property type="match status" value="1"/>
</dbReference>
<reference evidence="15 16" key="1">
    <citation type="submission" date="2015-09" db="EMBL/GenBank/DDBJ databases">
        <title>Draft genome of the scarab beetle Oryctes borbonicus.</title>
        <authorList>
            <person name="Meyer J.M."/>
            <person name="Markov G.V."/>
            <person name="Baskaran P."/>
            <person name="Herrmann M."/>
            <person name="Sommer R.J."/>
            <person name="Roedelsperger C."/>
        </authorList>
    </citation>
    <scope>NUCLEOTIDE SEQUENCE [LARGE SCALE GENOMIC DNA]</scope>
    <source>
        <strain evidence="15">OB123</strain>
        <tissue evidence="15">Whole animal</tissue>
    </source>
</reference>
<evidence type="ECO:0000313" key="15">
    <source>
        <dbReference type="EMBL" id="KRT78176.1"/>
    </source>
</evidence>
<dbReference type="InterPro" id="IPR018253">
    <property type="entry name" value="DnaJ_domain_CS"/>
</dbReference>
<keyword evidence="2 10" id="KW-0812">Transmembrane</keyword>
<dbReference type="EMBL" id="LJIG01022896">
    <property type="protein sequence ID" value="KRT78176.1"/>
    <property type="molecule type" value="Genomic_DNA"/>
</dbReference>
<dbReference type="OrthoDB" id="1420887at2759"/>
<dbReference type="PRINTS" id="PR00625">
    <property type="entry name" value="JDOMAIN"/>
</dbReference>
<dbReference type="SMART" id="SM00717">
    <property type="entry name" value="SANT"/>
    <property type="match status" value="2"/>
</dbReference>
<keyword evidence="3 11" id="KW-0732">Signal</keyword>
<dbReference type="FunFam" id="1.10.10.60:FF:000180">
    <property type="entry name" value="DnaJ (Hsp40) homolog, subfamily C, member 2"/>
    <property type="match status" value="1"/>
</dbReference>
<name>A0A0T6ASN3_9SCAR</name>
<dbReference type="CDD" id="cd06257">
    <property type="entry name" value="DnaJ"/>
    <property type="match status" value="1"/>
</dbReference>
<dbReference type="SMART" id="SM00271">
    <property type="entry name" value="DnaJ"/>
    <property type="match status" value="1"/>
</dbReference>
<evidence type="ECO:0000259" key="14">
    <source>
        <dbReference type="PROSITE" id="PS51293"/>
    </source>
</evidence>
<dbReference type="PROSITE" id="PS51293">
    <property type="entry name" value="SANT"/>
    <property type="match status" value="1"/>
</dbReference>
<dbReference type="InterPro" id="IPR017884">
    <property type="entry name" value="SANT_dom"/>
</dbReference>
<dbReference type="GO" id="GO:0012505">
    <property type="term" value="C:endomembrane system"/>
    <property type="evidence" value="ECO:0007669"/>
    <property type="project" value="UniProtKB-SubCell"/>
</dbReference>
<dbReference type="InterPro" id="IPR001623">
    <property type="entry name" value="DnaJ_domain"/>
</dbReference>
<keyword evidence="4" id="KW-0677">Repeat</keyword>
<dbReference type="InterPro" id="IPR036869">
    <property type="entry name" value="J_dom_sf"/>
</dbReference>
<evidence type="ECO:0000256" key="10">
    <source>
        <dbReference type="SAM" id="Phobius"/>
    </source>
</evidence>
<comment type="subcellular location">
    <subcellularLocation>
        <location evidence="9">Endomembrane system</location>
        <topology evidence="9">Single-pass membrane protein</topology>
    </subcellularLocation>
    <subcellularLocation>
        <location evidence="1">Nucleus</location>
    </subcellularLocation>
</comment>
<dbReference type="Gene3D" id="1.10.10.60">
    <property type="entry name" value="Homeodomain-like"/>
    <property type="match status" value="2"/>
</dbReference>
<evidence type="ECO:0000259" key="13">
    <source>
        <dbReference type="PROSITE" id="PS50090"/>
    </source>
</evidence>
<comment type="caution">
    <text evidence="15">The sequence shown here is derived from an EMBL/GenBank/DDBJ whole genome shotgun (WGS) entry which is preliminary data.</text>
</comment>
<evidence type="ECO:0000256" key="2">
    <source>
        <dbReference type="ARBA" id="ARBA00022692"/>
    </source>
</evidence>
<dbReference type="InterPro" id="IPR052606">
    <property type="entry name" value="DnaJ_domain_protein"/>
</dbReference>
<evidence type="ECO:0000256" key="6">
    <source>
        <dbReference type="ARBA" id="ARBA00023136"/>
    </source>
</evidence>
<dbReference type="SUPFAM" id="SSF46689">
    <property type="entry name" value="Homeodomain-like"/>
    <property type="match status" value="2"/>
</dbReference>
<evidence type="ECO:0000256" key="5">
    <source>
        <dbReference type="ARBA" id="ARBA00022989"/>
    </source>
</evidence>
<dbReference type="CDD" id="cd00167">
    <property type="entry name" value="SANT"/>
    <property type="match status" value="2"/>
</dbReference>
<evidence type="ECO:0000256" key="8">
    <source>
        <dbReference type="ARBA" id="ARBA00023242"/>
    </source>
</evidence>
<evidence type="ECO:0000256" key="4">
    <source>
        <dbReference type="ARBA" id="ARBA00022737"/>
    </source>
</evidence>
<dbReference type="PROSITE" id="PS00636">
    <property type="entry name" value="DNAJ_1"/>
    <property type="match status" value="1"/>
</dbReference>
<dbReference type="Gene3D" id="1.10.287.110">
    <property type="entry name" value="DnaJ domain"/>
    <property type="match status" value="1"/>
</dbReference>
<evidence type="ECO:0000313" key="16">
    <source>
        <dbReference type="Proteomes" id="UP000051574"/>
    </source>
</evidence>